<dbReference type="PIRSF" id="PIRSF012702">
    <property type="entry name" value="UCP012702"/>
    <property type="match status" value="1"/>
</dbReference>
<dbReference type="InterPro" id="IPR009197">
    <property type="entry name" value="MlrC"/>
</dbReference>
<keyword evidence="5" id="KW-1185">Reference proteome</keyword>
<keyword evidence="1" id="KW-0378">Hydrolase</keyword>
<dbReference type="Proteomes" id="UP001305521">
    <property type="component" value="Chromosome"/>
</dbReference>
<gene>
    <name evidence="4" type="ORF">R9Z33_00880</name>
</gene>
<dbReference type="EMBL" id="CP137852">
    <property type="protein sequence ID" value="WPB85441.1"/>
    <property type="molecule type" value="Genomic_DNA"/>
</dbReference>
<evidence type="ECO:0000256" key="1">
    <source>
        <dbReference type="PIRNR" id="PIRNR012702"/>
    </source>
</evidence>
<comment type="cofactor">
    <cofactor evidence="1">
        <name>Zn(2+)</name>
        <dbReference type="ChEBI" id="CHEBI:29105"/>
    </cofactor>
    <text evidence="1">Binds 1 zinc ion per subunit.</text>
</comment>
<keyword evidence="1" id="KW-0482">Metalloprotease</keyword>
<reference evidence="4 5" key="1">
    <citation type="submission" date="2023-11" db="EMBL/GenBank/DDBJ databases">
        <title>Arctic aerobic anoxygenic photoheterotroph Sediminicoccus rosea KRV36 adapts its photosynthesis to long days of polar summer.</title>
        <authorList>
            <person name="Tomasch J."/>
            <person name="Kopejtka K."/>
            <person name="Bily T."/>
            <person name="Gardiner A.T."/>
            <person name="Gardian Z."/>
            <person name="Shivaramu S."/>
            <person name="Koblizek M."/>
            <person name="Engelhardt F."/>
            <person name="Kaftan D."/>
        </authorList>
    </citation>
    <scope>NUCLEOTIDE SEQUENCE [LARGE SCALE GENOMIC DNA]</scope>
    <source>
        <strain evidence="4 5">R-30</strain>
    </source>
</reference>
<organism evidence="4 5">
    <name type="scientific">Sediminicoccus rosea</name>
    <dbReference type="NCBI Taxonomy" id="1225128"/>
    <lineage>
        <taxon>Bacteria</taxon>
        <taxon>Pseudomonadati</taxon>
        <taxon>Pseudomonadota</taxon>
        <taxon>Alphaproteobacteria</taxon>
        <taxon>Acetobacterales</taxon>
        <taxon>Roseomonadaceae</taxon>
        <taxon>Sediminicoccus</taxon>
    </lineage>
</organism>
<proteinExistence type="inferred from homology"/>
<dbReference type="Pfam" id="PF07364">
    <property type="entry name" value="DUF1485"/>
    <property type="match status" value="1"/>
</dbReference>
<dbReference type="InterPro" id="IPR010799">
    <property type="entry name" value="MlrC_C"/>
</dbReference>
<evidence type="ECO:0000313" key="5">
    <source>
        <dbReference type="Proteomes" id="UP001305521"/>
    </source>
</evidence>
<evidence type="ECO:0000259" key="2">
    <source>
        <dbReference type="Pfam" id="PF07171"/>
    </source>
</evidence>
<name>A0ABZ0PID0_9PROT</name>
<keyword evidence="1" id="KW-0645">Protease</keyword>
<evidence type="ECO:0000259" key="3">
    <source>
        <dbReference type="Pfam" id="PF07364"/>
    </source>
</evidence>
<dbReference type="RefSeq" id="WP_318649410.1">
    <property type="nucleotide sequence ID" value="NZ_CP137852.1"/>
</dbReference>
<evidence type="ECO:0000313" key="4">
    <source>
        <dbReference type="EMBL" id="WPB85441.1"/>
    </source>
</evidence>
<sequence>MARRRILAGGISQESHSFTPVRTGRESFTITAGADALAKARGTNSTLGGIIAAADTVGAEVIVPTLFRAQSGGPVEEGVFEEVLGLMCDAARRGDFDAIALPLHGGMLTPSRHDPEGVLIAALRGIVGPEVPITAAFDLHAHVTPGILGDCDLLAGYLTNPHADQGATGERAGRAALAMLEGHLKPVLAHAHLPMLTLGRDRTDEPPLIGLHARAAAAVASGAVADASIFNAQQFLDVPGLGQVVMAYGNGEAEAARALVQELAEALWAARAETIIQYPGLEETLARATPGRTLILGDQGDRVAAGAPGDSTVILHALLERGNGLPAILPLTDPDAVAACRAAGIGATLTLSVGGRISTMMPPVTLTGEVIAAAEGAAFTYAGPAEAGQRALIGPYAVLRVGPLHLALTAFPYSYLDPGYFRAMGLEPADHAVVVVRSGYHFTLNFAALGECVTVDTPGLSSYRVAEMPFTVARPFYPVDDIAFTPEAKIQPRRTFQG</sequence>
<keyword evidence="1" id="KW-0479">Metal-binding</keyword>
<dbReference type="InterPro" id="IPR015995">
    <property type="entry name" value="MlrC_N"/>
</dbReference>
<accession>A0ABZ0PID0</accession>
<dbReference type="Pfam" id="PF07171">
    <property type="entry name" value="MlrC_C"/>
    <property type="match status" value="1"/>
</dbReference>
<comment type="function">
    <text evidence="1">Involved in peptidolytic degradation of cyclic heptapeptide hepatotoxin microcystin (MC).</text>
</comment>
<comment type="similarity">
    <text evidence="1">Belongs to the peptidase M81 family.</text>
</comment>
<feature type="domain" description="Microcystin LR degradation protein MlrC N-terminal" evidence="3">
    <location>
        <begin position="5"/>
        <end position="288"/>
    </location>
</feature>
<feature type="domain" description="Microcystin LR degradation protein MlrC C-terminal" evidence="2">
    <location>
        <begin position="297"/>
        <end position="470"/>
    </location>
</feature>
<protein>
    <recommendedName>
        <fullName evidence="1">Microcystinase C</fullName>
        <shortName evidence="1">MlrC</shortName>
    </recommendedName>
</protein>